<dbReference type="InterPro" id="IPR016718">
    <property type="entry name" value="rRNA_m1G-MeTrfase_A_prd"/>
</dbReference>
<dbReference type="CDD" id="cd02440">
    <property type="entry name" value="AdoMet_MTases"/>
    <property type="match status" value="1"/>
</dbReference>
<feature type="compositionally biased region" description="Basic residues" evidence="2">
    <location>
        <begin position="1"/>
        <end position="11"/>
    </location>
</feature>
<evidence type="ECO:0000259" key="3">
    <source>
        <dbReference type="Pfam" id="PF13649"/>
    </source>
</evidence>
<protein>
    <submittedName>
        <fullName evidence="4">Methyltransferase domain-containing protein</fullName>
    </submittedName>
</protein>
<feature type="binding site" evidence="1">
    <location>
        <begin position="61"/>
        <end position="62"/>
    </location>
    <ligand>
        <name>S-adenosyl-L-methionine</name>
        <dbReference type="ChEBI" id="CHEBI:59789"/>
    </ligand>
</feature>
<keyword evidence="4" id="KW-0489">Methyltransferase</keyword>
<dbReference type="OrthoDB" id="108476at2"/>
<dbReference type="GO" id="GO:0008168">
    <property type="term" value="F:methyltransferase activity"/>
    <property type="evidence" value="ECO:0007669"/>
    <property type="project" value="UniProtKB-KW"/>
</dbReference>
<feature type="binding site" evidence="1">
    <location>
        <position position="33"/>
    </location>
    <ligand>
        <name>S-adenosyl-L-methionine</name>
        <dbReference type="ChEBI" id="CHEBI:59789"/>
    </ligand>
</feature>
<dbReference type="InterPro" id="IPR041698">
    <property type="entry name" value="Methyltransf_25"/>
</dbReference>
<comment type="caution">
    <text evidence="4">The sequence shown here is derived from an EMBL/GenBank/DDBJ whole genome shotgun (WGS) entry which is preliminary data.</text>
</comment>
<evidence type="ECO:0000256" key="2">
    <source>
        <dbReference type="SAM" id="MobiDB-lite"/>
    </source>
</evidence>
<dbReference type="GO" id="GO:0032259">
    <property type="term" value="P:methylation"/>
    <property type="evidence" value="ECO:0007669"/>
    <property type="project" value="UniProtKB-KW"/>
</dbReference>
<dbReference type="Pfam" id="PF13649">
    <property type="entry name" value="Methyltransf_25"/>
    <property type="match status" value="1"/>
</dbReference>
<dbReference type="SUPFAM" id="SSF53335">
    <property type="entry name" value="S-adenosyl-L-methionine-dependent methyltransferases"/>
    <property type="match status" value="1"/>
</dbReference>
<evidence type="ECO:0000313" key="5">
    <source>
        <dbReference type="Proteomes" id="UP000295554"/>
    </source>
</evidence>
<feature type="domain" description="Methyltransferase" evidence="3">
    <location>
        <begin position="55"/>
        <end position="131"/>
    </location>
</feature>
<keyword evidence="5" id="KW-1185">Reference proteome</keyword>
<dbReference type="Proteomes" id="UP000295554">
    <property type="component" value="Unassembled WGS sequence"/>
</dbReference>
<evidence type="ECO:0000313" key="4">
    <source>
        <dbReference type="EMBL" id="TDG13473.1"/>
    </source>
</evidence>
<dbReference type="PIRSF" id="PIRSF018249">
    <property type="entry name" value="MyrA_prd"/>
    <property type="match status" value="1"/>
</dbReference>
<feature type="region of interest" description="Disordered" evidence="2">
    <location>
        <begin position="1"/>
        <end position="22"/>
    </location>
</feature>
<feature type="binding site" evidence="1">
    <location>
        <position position="148"/>
    </location>
    <ligand>
        <name>S-adenosyl-L-methionine</name>
        <dbReference type="ChEBI" id="CHEBI:59789"/>
    </ligand>
</feature>
<evidence type="ECO:0000256" key="1">
    <source>
        <dbReference type="PIRSR" id="PIRSR018249-2"/>
    </source>
</evidence>
<organism evidence="4 5">
    <name type="scientific">Seongchinamella unica</name>
    <dbReference type="NCBI Taxonomy" id="2547392"/>
    <lineage>
        <taxon>Bacteria</taxon>
        <taxon>Pseudomonadati</taxon>
        <taxon>Pseudomonadota</taxon>
        <taxon>Gammaproteobacteria</taxon>
        <taxon>Cellvibrionales</taxon>
        <taxon>Halieaceae</taxon>
        <taxon>Seongchinamella</taxon>
    </lineage>
</organism>
<sequence>MNLLPAHRKRSRDPGDNREMIDARRRVHQSKLYQPLADRISRELGKQVRDEASLLDLGCGEGYYSGELLRQLAGVRLHGVDISRPAIRLAARACPDGEFAVASSFDVPLADASVDVALSVFAPTAEAELRRLVAPLGCFLRVTPGPLHLWELRQALYARPRPHPAPTTRLAGFEDADQQSLQFEMQLQGQQLQDVITMTPYAYGGRREHKQQLAGLQSMRLQADFVLSFHRRLPA</sequence>
<dbReference type="PANTHER" id="PTHR43460:SF1">
    <property type="entry name" value="METHYLTRANSFERASE TYPE 11 DOMAIN-CONTAINING PROTEIN"/>
    <property type="match status" value="1"/>
</dbReference>
<accession>A0A4R5LRH1</accession>
<keyword evidence="1" id="KW-0949">S-adenosyl-L-methionine</keyword>
<dbReference type="PANTHER" id="PTHR43460">
    <property type="entry name" value="METHYLTRANSFERASE"/>
    <property type="match status" value="1"/>
</dbReference>
<gene>
    <name evidence="4" type="ORF">E2F43_08005</name>
</gene>
<dbReference type="Gene3D" id="3.40.50.150">
    <property type="entry name" value="Vaccinia Virus protein VP39"/>
    <property type="match status" value="1"/>
</dbReference>
<dbReference type="InterPro" id="IPR052939">
    <property type="entry name" value="23S_rRNA_MeTrnsfrase_RlmA"/>
</dbReference>
<keyword evidence="4" id="KW-0808">Transferase</keyword>
<dbReference type="InterPro" id="IPR029063">
    <property type="entry name" value="SAM-dependent_MTases_sf"/>
</dbReference>
<dbReference type="AlphaFoldDB" id="A0A4R5LRH1"/>
<feature type="compositionally biased region" description="Basic and acidic residues" evidence="2">
    <location>
        <begin position="12"/>
        <end position="22"/>
    </location>
</feature>
<proteinExistence type="predicted"/>
<dbReference type="EMBL" id="SMSE01000002">
    <property type="protein sequence ID" value="TDG13473.1"/>
    <property type="molecule type" value="Genomic_DNA"/>
</dbReference>
<name>A0A4R5LRH1_9GAMM</name>
<reference evidence="4 5" key="1">
    <citation type="submission" date="2019-03" db="EMBL/GenBank/DDBJ databases">
        <title>Seongchinamella monodicae gen. nov., sp. nov., a novel member of the Gammaproteobacteria isolated from a tidal mudflat of beach.</title>
        <authorList>
            <person name="Yang H.G."/>
            <person name="Kang J.W."/>
            <person name="Lee S.D."/>
        </authorList>
    </citation>
    <scope>NUCLEOTIDE SEQUENCE [LARGE SCALE GENOMIC DNA]</scope>
    <source>
        <strain evidence="4 5">GH4-78</strain>
    </source>
</reference>